<dbReference type="EMBL" id="CAUWAG010000006">
    <property type="protein sequence ID" value="CAJ2504501.1"/>
    <property type="molecule type" value="Genomic_DNA"/>
</dbReference>
<gene>
    <name evidence="28" type="ORF">KHLLAP_LOCUS4969</name>
</gene>
<comment type="catalytic activity">
    <reaction evidence="26">
        <text>tetradecanoyl-CoA + H2O = tetradecanoate + CoA + H(+)</text>
        <dbReference type="Rhea" id="RHEA:40119"/>
        <dbReference type="ChEBI" id="CHEBI:15377"/>
        <dbReference type="ChEBI" id="CHEBI:15378"/>
        <dbReference type="ChEBI" id="CHEBI:30807"/>
        <dbReference type="ChEBI" id="CHEBI:57287"/>
        <dbReference type="ChEBI" id="CHEBI:57385"/>
    </reaction>
    <physiologicalReaction direction="left-to-right" evidence="26">
        <dbReference type="Rhea" id="RHEA:40120"/>
    </physiologicalReaction>
</comment>
<evidence type="ECO:0000256" key="9">
    <source>
        <dbReference type="ARBA" id="ARBA00022801"/>
    </source>
</evidence>
<reference evidence="28" key="1">
    <citation type="submission" date="2023-10" db="EMBL/GenBank/DDBJ databases">
        <authorList>
            <person name="Hackl T."/>
        </authorList>
    </citation>
    <scope>NUCLEOTIDE SEQUENCE</scope>
</reference>
<dbReference type="GO" id="GO:0005758">
    <property type="term" value="C:mitochondrial intermembrane space"/>
    <property type="evidence" value="ECO:0007669"/>
    <property type="project" value="UniProtKB-SubCell"/>
</dbReference>
<comment type="catalytic activity">
    <reaction evidence="25">
        <text>dodecanoyl-CoA + H2O = dodecanoate + CoA + H(+)</text>
        <dbReference type="Rhea" id="RHEA:30135"/>
        <dbReference type="ChEBI" id="CHEBI:15377"/>
        <dbReference type="ChEBI" id="CHEBI:15378"/>
        <dbReference type="ChEBI" id="CHEBI:18262"/>
        <dbReference type="ChEBI" id="CHEBI:57287"/>
        <dbReference type="ChEBI" id="CHEBI:57375"/>
    </reaction>
    <physiologicalReaction direction="left-to-right" evidence="25">
        <dbReference type="Rhea" id="RHEA:30136"/>
    </physiologicalReaction>
</comment>
<evidence type="ECO:0000256" key="16">
    <source>
        <dbReference type="ARBA" id="ARBA00035852"/>
    </source>
</evidence>
<comment type="catalytic activity">
    <reaction evidence="16">
        <text>(5Z,8Z,11Z,14Z)-eicosatetraenoyl-CoA + H2O = (5Z,8Z,11Z,14Z)-eicosatetraenoate + CoA + H(+)</text>
        <dbReference type="Rhea" id="RHEA:40151"/>
        <dbReference type="ChEBI" id="CHEBI:15377"/>
        <dbReference type="ChEBI" id="CHEBI:15378"/>
        <dbReference type="ChEBI" id="CHEBI:32395"/>
        <dbReference type="ChEBI" id="CHEBI:57287"/>
        <dbReference type="ChEBI" id="CHEBI:57368"/>
    </reaction>
    <physiologicalReaction direction="left-to-right" evidence="16">
        <dbReference type="Rhea" id="RHEA:40152"/>
    </physiologicalReaction>
</comment>
<evidence type="ECO:0000256" key="17">
    <source>
        <dbReference type="ARBA" id="ARBA00037002"/>
    </source>
</evidence>
<comment type="catalytic activity">
    <reaction evidence="22">
        <text>octanoyl-CoA + H2O = octanoate + CoA + H(+)</text>
        <dbReference type="Rhea" id="RHEA:30143"/>
        <dbReference type="ChEBI" id="CHEBI:15377"/>
        <dbReference type="ChEBI" id="CHEBI:15378"/>
        <dbReference type="ChEBI" id="CHEBI:25646"/>
        <dbReference type="ChEBI" id="CHEBI:57287"/>
        <dbReference type="ChEBI" id="CHEBI:57386"/>
    </reaction>
    <physiologicalReaction direction="left-to-right" evidence="22">
        <dbReference type="Rhea" id="RHEA:30144"/>
    </physiologicalReaction>
</comment>
<dbReference type="SUPFAM" id="SSF54637">
    <property type="entry name" value="Thioesterase/thiol ester dehydrase-isomerase"/>
    <property type="match status" value="1"/>
</dbReference>
<evidence type="ECO:0000256" key="23">
    <source>
        <dbReference type="ARBA" id="ARBA00047734"/>
    </source>
</evidence>
<keyword evidence="8" id="KW-0999">Mitochondrion inner membrane</keyword>
<evidence type="ECO:0000256" key="21">
    <source>
        <dbReference type="ARBA" id="ARBA00043210"/>
    </source>
</evidence>
<evidence type="ECO:0000256" key="10">
    <source>
        <dbReference type="ARBA" id="ARBA00022832"/>
    </source>
</evidence>
<evidence type="ECO:0000256" key="19">
    <source>
        <dbReference type="ARBA" id="ARBA00038848"/>
    </source>
</evidence>
<evidence type="ECO:0000256" key="12">
    <source>
        <dbReference type="ARBA" id="ARBA00023098"/>
    </source>
</evidence>
<dbReference type="Pfam" id="PF03061">
    <property type="entry name" value="4HBT"/>
    <property type="match status" value="1"/>
</dbReference>
<keyword evidence="7" id="KW-0053">Apoptosis</keyword>
<evidence type="ECO:0000256" key="13">
    <source>
        <dbReference type="ARBA" id="ARBA00023128"/>
    </source>
</evidence>
<dbReference type="PANTHER" id="PTHR12418">
    <property type="entry name" value="ACYL-COENZYME A THIOESTERASE THEM4"/>
    <property type="match status" value="1"/>
</dbReference>
<comment type="caution">
    <text evidence="28">The sequence shown here is derived from an EMBL/GenBank/DDBJ whole genome shotgun (WGS) entry which is preliminary data.</text>
</comment>
<evidence type="ECO:0000256" key="22">
    <source>
        <dbReference type="ARBA" id="ARBA00047588"/>
    </source>
</evidence>
<evidence type="ECO:0000256" key="25">
    <source>
        <dbReference type="ARBA" id="ARBA00048074"/>
    </source>
</evidence>
<dbReference type="EC" id="3.1.2.2" evidence="19"/>
<comment type="similarity">
    <text evidence="18">Belongs to the THEM4/THEM5 thioesterase family.</text>
</comment>
<evidence type="ECO:0000256" key="3">
    <source>
        <dbReference type="ARBA" id="ARBA00004632"/>
    </source>
</evidence>
<keyword evidence="15" id="KW-0966">Cell projection</keyword>
<dbReference type="CDD" id="cd03443">
    <property type="entry name" value="PaaI_thioesterase"/>
    <property type="match status" value="1"/>
</dbReference>
<protein>
    <recommendedName>
        <fullName evidence="20">Acyl-coenzyme A thioesterase THEM4</fullName>
        <ecNumber evidence="19">3.1.2.2</ecNumber>
    </recommendedName>
    <alternativeName>
        <fullName evidence="21">Thioesterase superfamily member 4</fullName>
    </alternativeName>
</protein>
<dbReference type="InterPro" id="IPR029069">
    <property type="entry name" value="HotDog_dom_sf"/>
</dbReference>
<evidence type="ECO:0000256" key="4">
    <source>
        <dbReference type="ARBA" id="ARBA00004637"/>
    </source>
</evidence>
<evidence type="ECO:0000256" key="5">
    <source>
        <dbReference type="ARBA" id="ARBA00022475"/>
    </source>
</evidence>
<accession>A0AAI8YH35</accession>
<organism evidence="28 29">
    <name type="scientific">Anthostomella pinea</name>
    <dbReference type="NCBI Taxonomy" id="933095"/>
    <lineage>
        <taxon>Eukaryota</taxon>
        <taxon>Fungi</taxon>
        <taxon>Dikarya</taxon>
        <taxon>Ascomycota</taxon>
        <taxon>Pezizomycotina</taxon>
        <taxon>Sordariomycetes</taxon>
        <taxon>Xylariomycetidae</taxon>
        <taxon>Xylariales</taxon>
        <taxon>Xylariaceae</taxon>
        <taxon>Anthostomella</taxon>
    </lineage>
</organism>
<evidence type="ECO:0000256" key="15">
    <source>
        <dbReference type="ARBA" id="ARBA00023273"/>
    </source>
</evidence>
<name>A0AAI8YH35_9PEZI</name>
<keyword evidence="13" id="KW-0496">Mitochondrion</keyword>
<dbReference type="AlphaFoldDB" id="A0AAI8YH35"/>
<comment type="subcellular location">
    <subcellularLocation>
        <location evidence="3">Cell projection</location>
        <location evidence="3">Ruffle membrane</location>
    </subcellularLocation>
    <subcellularLocation>
        <location evidence="1">Cytoplasm</location>
    </subcellularLocation>
    <subcellularLocation>
        <location evidence="4">Mitochondrion inner membrane</location>
        <topology evidence="4">Peripheral membrane protein</topology>
    </subcellularLocation>
    <subcellularLocation>
        <location evidence="2">Mitochondrion intermembrane space</location>
    </subcellularLocation>
</comment>
<dbReference type="InterPro" id="IPR006683">
    <property type="entry name" value="Thioestr_dom"/>
</dbReference>
<comment type="catalytic activity">
    <reaction evidence="24">
        <text>decanoyl-CoA + H2O = decanoate + CoA + H(+)</text>
        <dbReference type="Rhea" id="RHEA:40059"/>
        <dbReference type="ChEBI" id="CHEBI:15377"/>
        <dbReference type="ChEBI" id="CHEBI:15378"/>
        <dbReference type="ChEBI" id="CHEBI:27689"/>
        <dbReference type="ChEBI" id="CHEBI:57287"/>
        <dbReference type="ChEBI" id="CHEBI:61430"/>
    </reaction>
    <physiologicalReaction direction="left-to-right" evidence="24">
        <dbReference type="Rhea" id="RHEA:40060"/>
    </physiologicalReaction>
</comment>
<evidence type="ECO:0000256" key="8">
    <source>
        <dbReference type="ARBA" id="ARBA00022792"/>
    </source>
</evidence>
<proteinExistence type="inferred from homology"/>
<evidence type="ECO:0000256" key="26">
    <source>
        <dbReference type="ARBA" id="ARBA00048180"/>
    </source>
</evidence>
<dbReference type="InterPro" id="IPR052365">
    <property type="entry name" value="THEM4/THEM5_acyl-CoA_thioest"/>
</dbReference>
<dbReference type="GO" id="GO:0006631">
    <property type="term" value="P:fatty acid metabolic process"/>
    <property type="evidence" value="ECO:0007669"/>
    <property type="project" value="UniProtKB-KW"/>
</dbReference>
<dbReference type="Gene3D" id="3.10.129.10">
    <property type="entry name" value="Hotdog Thioesterase"/>
    <property type="match status" value="1"/>
</dbReference>
<evidence type="ECO:0000256" key="14">
    <source>
        <dbReference type="ARBA" id="ARBA00023136"/>
    </source>
</evidence>
<evidence type="ECO:0000259" key="27">
    <source>
        <dbReference type="Pfam" id="PF03061"/>
    </source>
</evidence>
<evidence type="ECO:0000256" key="7">
    <source>
        <dbReference type="ARBA" id="ARBA00022703"/>
    </source>
</evidence>
<evidence type="ECO:0000256" key="1">
    <source>
        <dbReference type="ARBA" id="ARBA00004496"/>
    </source>
</evidence>
<dbReference type="Proteomes" id="UP001295740">
    <property type="component" value="Unassembled WGS sequence"/>
</dbReference>
<evidence type="ECO:0000313" key="28">
    <source>
        <dbReference type="EMBL" id="CAJ2504501.1"/>
    </source>
</evidence>
<keyword evidence="5" id="KW-1003">Cell membrane</keyword>
<evidence type="ECO:0000256" key="6">
    <source>
        <dbReference type="ARBA" id="ARBA00022490"/>
    </source>
</evidence>
<evidence type="ECO:0000256" key="20">
    <source>
        <dbReference type="ARBA" id="ARBA00040123"/>
    </source>
</evidence>
<keyword evidence="12" id="KW-0443">Lipid metabolism</keyword>
<dbReference type="GO" id="GO:0006915">
    <property type="term" value="P:apoptotic process"/>
    <property type="evidence" value="ECO:0007669"/>
    <property type="project" value="UniProtKB-KW"/>
</dbReference>
<sequence>MAVKTSNALSDSLQHFASIPECAAMLQMPGIALGRSNRDPRQLPEGCPPSRDQFFKHLMDNDQAVPHLLVLYQDPFFFDGAGAASDPPDLPFLVRSVSVLFDLRAGLNGWNGTVHGGFIAAMMDEAMGTLIFQNNVCNLEAKSESLIPSSAKDFANVAHVTGRMEVSYRQPLPSPRVVVVTAALDRIEGRKVKIKVVVKDLKGLQYATGDGTWISVPKGKL</sequence>
<keyword evidence="10" id="KW-0276">Fatty acid metabolism</keyword>
<keyword evidence="6" id="KW-0963">Cytoplasm</keyword>
<comment type="catalytic activity">
    <reaction evidence="23">
        <text>hexadecanoyl-CoA + H2O = hexadecanoate + CoA + H(+)</text>
        <dbReference type="Rhea" id="RHEA:16645"/>
        <dbReference type="ChEBI" id="CHEBI:7896"/>
        <dbReference type="ChEBI" id="CHEBI:15377"/>
        <dbReference type="ChEBI" id="CHEBI:15378"/>
        <dbReference type="ChEBI" id="CHEBI:57287"/>
        <dbReference type="ChEBI" id="CHEBI:57379"/>
        <dbReference type="EC" id="3.1.2.2"/>
    </reaction>
    <physiologicalReaction direction="left-to-right" evidence="23">
        <dbReference type="Rhea" id="RHEA:16646"/>
    </physiologicalReaction>
</comment>
<keyword evidence="9" id="KW-0378">Hydrolase</keyword>
<dbReference type="GO" id="GO:0016787">
    <property type="term" value="F:hydrolase activity"/>
    <property type="evidence" value="ECO:0007669"/>
    <property type="project" value="UniProtKB-KW"/>
</dbReference>
<dbReference type="GO" id="GO:0005743">
    <property type="term" value="C:mitochondrial inner membrane"/>
    <property type="evidence" value="ECO:0007669"/>
    <property type="project" value="UniProtKB-SubCell"/>
</dbReference>
<keyword evidence="29" id="KW-1185">Reference proteome</keyword>
<evidence type="ECO:0000256" key="11">
    <source>
        <dbReference type="ARBA" id="ARBA00022946"/>
    </source>
</evidence>
<keyword evidence="14" id="KW-0472">Membrane</keyword>
<evidence type="ECO:0000256" key="18">
    <source>
        <dbReference type="ARBA" id="ARBA00038456"/>
    </source>
</evidence>
<feature type="domain" description="Thioesterase" evidence="27">
    <location>
        <begin position="111"/>
        <end position="204"/>
    </location>
</feature>
<comment type="catalytic activity">
    <reaction evidence="17">
        <text>(9Z)-octadecenoyl-CoA + H2O = (9Z)-octadecenoate + CoA + H(+)</text>
        <dbReference type="Rhea" id="RHEA:40139"/>
        <dbReference type="ChEBI" id="CHEBI:15377"/>
        <dbReference type="ChEBI" id="CHEBI:15378"/>
        <dbReference type="ChEBI" id="CHEBI:30823"/>
        <dbReference type="ChEBI" id="CHEBI:57287"/>
        <dbReference type="ChEBI" id="CHEBI:57387"/>
    </reaction>
    <physiologicalReaction direction="left-to-right" evidence="17">
        <dbReference type="Rhea" id="RHEA:40140"/>
    </physiologicalReaction>
</comment>
<evidence type="ECO:0000313" key="29">
    <source>
        <dbReference type="Proteomes" id="UP001295740"/>
    </source>
</evidence>
<evidence type="ECO:0000256" key="2">
    <source>
        <dbReference type="ARBA" id="ARBA00004569"/>
    </source>
</evidence>
<dbReference type="PANTHER" id="PTHR12418:SF19">
    <property type="entry name" value="ACYL-COENZYME A THIOESTERASE THEM4"/>
    <property type="match status" value="1"/>
</dbReference>
<evidence type="ECO:0000256" key="24">
    <source>
        <dbReference type="ARBA" id="ARBA00047969"/>
    </source>
</evidence>
<keyword evidence="11" id="KW-0809">Transit peptide</keyword>